<dbReference type="InterPro" id="IPR050682">
    <property type="entry name" value="ModA/WtpA"/>
</dbReference>
<dbReference type="GO" id="GO:0030288">
    <property type="term" value="C:outer membrane-bounded periplasmic space"/>
    <property type="evidence" value="ECO:0007669"/>
    <property type="project" value="TreeGrafter"/>
</dbReference>
<dbReference type="GO" id="GO:1901359">
    <property type="term" value="F:tungstate binding"/>
    <property type="evidence" value="ECO:0007669"/>
    <property type="project" value="UniProtKB-ARBA"/>
</dbReference>
<evidence type="ECO:0000313" key="8">
    <source>
        <dbReference type="EMBL" id="QJR09294.1"/>
    </source>
</evidence>
<keyword evidence="9" id="KW-1185">Reference proteome</keyword>
<feature type="chain" id="PRO_5026823972" evidence="7">
    <location>
        <begin position="22"/>
        <end position="251"/>
    </location>
</feature>
<keyword evidence="4 7" id="KW-0732">Signal</keyword>
<dbReference type="Proteomes" id="UP000501534">
    <property type="component" value="Chromosome"/>
</dbReference>
<reference evidence="8 9" key="1">
    <citation type="submission" date="2020-04" db="EMBL/GenBank/DDBJ databases">
        <title>Usitatibacter rugosus gen. nov., sp. nov. and Usitatibacter palustris sp. nov., novel members of Usitatibacteraceae fam. nov. within the order Nitrosomonadales isolated from soil.</title>
        <authorList>
            <person name="Huber K.J."/>
            <person name="Neumann-Schaal M."/>
            <person name="Geppert A."/>
            <person name="Luckner M."/>
            <person name="Wanner G."/>
            <person name="Overmann J."/>
        </authorList>
    </citation>
    <scope>NUCLEOTIDE SEQUENCE [LARGE SCALE GENOMIC DNA]</scope>
    <source>
        <strain evidence="8 9">0125_3</strain>
    </source>
</reference>
<evidence type="ECO:0000256" key="7">
    <source>
        <dbReference type="SAM" id="SignalP"/>
    </source>
</evidence>
<feature type="binding site" evidence="6">
    <location>
        <position position="31"/>
    </location>
    <ligand>
        <name>molybdate</name>
        <dbReference type="ChEBI" id="CHEBI:36264"/>
    </ligand>
</feature>
<dbReference type="KEGG" id="uru:DSM104443_00332"/>
<evidence type="ECO:0000256" key="2">
    <source>
        <dbReference type="ARBA" id="ARBA00022505"/>
    </source>
</evidence>
<evidence type="ECO:0000313" key="9">
    <source>
        <dbReference type="Proteomes" id="UP000501534"/>
    </source>
</evidence>
<keyword evidence="3 6" id="KW-0479">Metal-binding</keyword>
<gene>
    <name evidence="8" type="primary">modA_2</name>
    <name evidence="8" type="ORF">DSM104443_00332</name>
</gene>
<dbReference type="PANTHER" id="PTHR30632:SF17">
    <property type="entry name" value="MOLYBDATE-BINDING PROTEIN MODA"/>
    <property type="match status" value="1"/>
</dbReference>
<keyword evidence="2 6" id="KW-0500">Molybdenum</keyword>
<feature type="binding site" evidence="6">
    <location>
        <position position="58"/>
    </location>
    <ligand>
        <name>molybdate</name>
        <dbReference type="ChEBI" id="CHEBI:36264"/>
    </ligand>
</feature>
<dbReference type="GO" id="GO:0030973">
    <property type="term" value="F:molybdate ion binding"/>
    <property type="evidence" value="ECO:0007669"/>
    <property type="project" value="TreeGrafter"/>
</dbReference>
<feature type="binding site" evidence="6">
    <location>
        <position position="188"/>
    </location>
    <ligand>
        <name>molybdate</name>
        <dbReference type="ChEBI" id="CHEBI:36264"/>
    </ligand>
</feature>
<proteinExistence type="inferred from homology"/>
<name>A0A6M4GS38_9PROT</name>
<dbReference type="GO" id="GO:0015689">
    <property type="term" value="P:molybdate ion transport"/>
    <property type="evidence" value="ECO:0007669"/>
    <property type="project" value="InterPro"/>
</dbReference>
<dbReference type="PIRSF" id="PIRSF004846">
    <property type="entry name" value="ModA"/>
    <property type="match status" value="1"/>
</dbReference>
<dbReference type="NCBIfam" id="TIGR01256">
    <property type="entry name" value="modA"/>
    <property type="match status" value="1"/>
</dbReference>
<dbReference type="Gene3D" id="3.40.190.10">
    <property type="entry name" value="Periplasmic binding protein-like II"/>
    <property type="match status" value="2"/>
</dbReference>
<evidence type="ECO:0000256" key="1">
    <source>
        <dbReference type="ARBA" id="ARBA00009175"/>
    </source>
</evidence>
<accession>A0A6M4GS38</accession>
<dbReference type="FunFam" id="3.40.190.10:FF:000035">
    <property type="entry name" value="Molybdate ABC transporter substrate-binding protein"/>
    <property type="match status" value="1"/>
</dbReference>
<dbReference type="GO" id="GO:0046872">
    <property type="term" value="F:metal ion binding"/>
    <property type="evidence" value="ECO:0007669"/>
    <property type="project" value="UniProtKB-KW"/>
</dbReference>
<evidence type="ECO:0000256" key="3">
    <source>
        <dbReference type="ARBA" id="ARBA00022723"/>
    </source>
</evidence>
<organism evidence="8 9">
    <name type="scientific">Usitatibacter rugosus</name>
    <dbReference type="NCBI Taxonomy" id="2732067"/>
    <lineage>
        <taxon>Bacteria</taxon>
        <taxon>Pseudomonadati</taxon>
        <taxon>Pseudomonadota</taxon>
        <taxon>Betaproteobacteria</taxon>
        <taxon>Nitrosomonadales</taxon>
        <taxon>Usitatibacteraceae</taxon>
        <taxon>Usitatibacter</taxon>
    </lineage>
</organism>
<protein>
    <submittedName>
        <fullName evidence="8">Molybdate-binding protein ModA</fullName>
    </submittedName>
</protein>
<dbReference type="InterPro" id="IPR005950">
    <property type="entry name" value="ModA"/>
</dbReference>
<evidence type="ECO:0000256" key="6">
    <source>
        <dbReference type="PIRSR" id="PIRSR004846-1"/>
    </source>
</evidence>
<dbReference type="EMBL" id="CP053069">
    <property type="protein sequence ID" value="QJR09294.1"/>
    <property type="molecule type" value="Genomic_DNA"/>
</dbReference>
<comment type="subunit">
    <text evidence="5">The complex is composed of two ATP-binding proteins (ModC), two transmembrane proteins (ModB) and a solute-binding protein (ModA).</text>
</comment>
<dbReference type="SUPFAM" id="SSF53850">
    <property type="entry name" value="Periplasmic binding protein-like II"/>
    <property type="match status" value="1"/>
</dbReference>
<evidence type="ECO:0000256" key="4">
    <source>
        <dbReference type="ARBA" id="ARBA00022729"/>
    </source>
</evidence>
<dbReference type="CDD" id="cd13536">
    <property type="entry name" value="PBP2_EcModA"/>
    <property type="match status" value="1"/>
</dbReference>
<dbReference type="RefSeq" id="WP_171088996.1">
    <property type="nucleotide sequence ID" value="NZ_CP053069.1"/>
</dbReference>
<evidence type="ECO:0000256" key="5">
    <source>
        <dbReference type="ARBA" id="ARBA00062515"/>
    </source>
</evidence>
<comment type="similarity">
    <text evidence="1">Belongs to the bacterial solute-binding protein ModA family.</text>
</comment>
<dbReference type="PANTHER" id="PTHR30632">
    <property type="entry name" value="MOLYBDATE-BINDING PERIPLASMIC PROTEIN"/>
    <property type="match status" value="1"/>
</dbReference>
<feature type="signal peptide" evidence="7">
    <location>
        <begin position="1"/>
        <end position="21"/>
    </location>
</feature>
<dbReference type="AlphaFoldDB" id="A0A6M4GS38"/>
<feature type="binding site" evidence="6">
    <location>
        <position position="143"/>
    </location>
    <ligand>
        <name>molybdate</name>
        <dbReference type="ChEBI" id="CHEBI:36264"/>
    </ligand>
</feature>
<sequence>MKTARILLALTLSFLLPAAWAEDFTVFAAASLKEALDAQAKAFEAAKGHKAAISYAGSNALAKQIEAGAPAALFISADTDWIDYVEQKQLTVPGSRVDLLRNELVLIAPAASTTPLKIAPGFGLAMAIGNGRIAMANPDAVPAGKYGKASLTALGVWDSVAPKVAAAENVRSALALVSRGEAPFGIVYRTDAMADKGVRIVDTFPAGTHPPIVYPLVMLKTAKAGAAQEFARWLAAPEARATWERYGFLRN</sequence>
<dbReference type="Pfam" id="PF13531">
    <property type="entry name" value="SBP_bac_11"/>
    <property type="match status" value="1"/>
</dbReference>
<feature type="binding site" evidence="6">
    <location>
        <position position="170"/>
    </location>
    <ligand>
        <name>molybdate</name>
        <dbReference type="ChEBI" id="CHEBI:36264"/>
    </ligand>
</feature>